<protein>
    <submittedName>
        <fullName evidence="1">Uncharacterized protein</fullName>
    </submittedName>
</protein>
<reference evidence="2" key="1">
    <citation type="submission" date="2019-01" db="EMBL/GenBank/DDBJ databases">
        <title>Complete genome of Halorubrum ezzemoulense strain FB21.</title>
        <authorList>
            <person name="Feng Y."/>
            <person name="Louyakis A.S."/>
            <person name="Papke R.T."/>
            <person name="Gogarten J.P."/>
        </authorList>
    </citation>
    <scope>NUCLEOTIDE SEQUENCE [LARGE SCALE GENOMIC DNA]</scope>
    <source>
        <strain evidence="2">Fb21</strain>
    </source>
</reference>
<sequence>MTAPTFEFTTHITRDRLVTHHDGSLTVSLDGSADPTVTLSVEGPDETTDAVLTPTAAEALGTALVETAMSAPAPEATDE</sequence>
<proteinExistence type="predicted"/>
<organism evidence="1 2">
    <name type="scientific">Halorubrum ezzemoulense</name>
    <name type="common">Halorubrum chaoviator</name>
    <dbReference type="NCBI Taxonomy" id="337243"/>
    <lineage>
        <taxon>Archaea</taxon>
        <taxon>Methanobacteriati</taxon>
        <taxon>Methanobacteriota</taxon>
        <taxon>Stenosarchaea group</taxon>
        <taxon>Halobacteria</taxon>
        <taxon>Halobacteriales</taxon>
        <taxon>Haloferacaceae</taxon>
        <taxon>Halorubrum</taxon>
    </lineage>
</organism>
<gene>
    <name evidence="1" type="ORF">EO776_03535</name>
</gene>
<evidence type="ECO:0000313" key="1">
    <source>
        <dbReference type="EMBL" id="QAY19121.1"/>
    </source>
</evidence>
<dbReference type="Proteomes" id="UP000293073">
    <property type="component" value="Chromosome"/>
</dbReference>
<name>A0A256KJ73_HALEZ</name>
<accession>A0A256KJ73</accession>
<dbReference type="EMBL" id="CP034940">
    <property type="protein sequence ID" value="QAY19121.1"/>
    <property type="molecule type" value="Genomic_DNA"/>
</dbReference>
<dbReference type="KEGG" id="hezz:EO776_03535"/>
<dbReference type="GeneID" id="301358823"/>
<evidence type="ECO:0000313" key="2">
    <source>
        <dbReference type="Proteomes" id="UP000293073"/>
    </source>
</evidence>
<dbReference type="RefSeq" id="WP_094520498.1">
    <property type="nucleotide sequence ID" value="NZ_CP034940.1"/>
</dbReference>
<dbReference type="AlphaFoldDB" id="A0A256KJ73"/>